<keyword evidence="2" id="KW-1185">Reference proteome</keyword>
<dbReference type="Proteomes" id="UP001139260">
    <property type="component" value="Unassembled WGS sequence"/>
</dbReference>
<comment type="caution">
    <text evidence="1">The sequence shown here is derived from an EMBL/GenBank/DDBJ whole genome shotgun (WGS) entry which is preliminary data.</text>
</comment>
<evidence type="ECO:0000313" key="1">
    <source>
        <dbReference type="EMBL" id="MCK8143441.1"/>
    </source>
</evidence>
<protein>
    <submittedName>
        <fullName evidence="1">Uncharacterized protein</fullName>
    </submittedName>
</protein>
<dbReference type="EMBL" id="JALNUB010000036">
    <property type="protein sequence ID" value="MCK8143441.1"/>
    <property type="molecule type" value="Genomic_DNA"/>
</dbReference>
<name>A0A9X2BRE0_9FLAO</name>
<gene>
    <name evidence="1" type="ORF">MW871_16235</name>
</gene>
<reference evidence="1" key="1">
    <citation type="submission" date="2022-04" db="EMBL/GenBank/DDBJ databases">
        <title>Flavobacterium pygoscelis sp. nov. isolated from Chinstrap chick (Pygoscelis antarcticus).</title>
        <authorList>
            <person name="Irgang R."/>
            <person name="Poblete-Morales M."/>
            <person name="Avendano-Herrera R."/>
        </authorList>
    </citation>
    <scope>NUCLEOTIDE SEQUENCE</scope>
    <source>
        <strain evidence="1">I-SCBP12n</strain>
    </source>
</reference>
<sequence>MDEKKVKYSERYVLSSSNVDKHGHIITQQALESSLKFINGKRKPRLGLDHNRTFPPLGRINNGEVIEKDGIYYLVADQEFFETSKNITLHNGLELIEMSFSDENFPFTESEFELIETIEIQIDPINLGGSFENGQNFLNELKNESELEIKGSEFIRKSEIPDPEIIIKLTEIIGIALGIGLRKIPEKMAESIGEDLAKVYKLISKSIQKSVNELNPKNKPIHFVVEIPIKKAKLELIVTTRNPDVAINAFRKEIIENLKSEIKFSINKLNAEKIQYFFNEDNKWEMNYILASDGKVIGTKKSFKKRDDYFQKMVEEQKKNEKKNNA</sequence>
<accession>A0A9X2BRE0</accession>
<dbReference type="RefSeq" id="WP_248429432.1">
    <property type="nucleotide sequence ID" value="NZ_JALNUB010000036.1"/>
</dbReference>
<dbReference type="AlphaFoldDB" id="A0A9X2BRE0"/>
<evidence type="ECO:0000313" key="2">
    <source>
        <dbReference type="Proteomes" id="UP001139260"/>
    </source>
</evidence>
<proteinExistence type="predicted"/>
<organism evidence="1 2">
    <name type="scientific">Flavobacterium pygoscelis</name>
    <dbReference type="NCBI Taxonomy" id="2893176"/>
    <lineage>
        <taxon>Bacteria</taxon>
        <taxon>Pseudomonadati</taxon>
        <taxon>Bacteroidota</taxon>
        <taxon>Flavobacteriia</taxon>
        <taxon>Flavobacteriales</taxon>
        <taxon>Flavobacteriaceae</taxon>
        <taxon>Flavobacterium</taxon>
    </lineage>
</organism>